<keyword evidence="1" id="KW-0812">Transmembrane</keyword>
<name>A0A178IMC0_9BACT</name>
<evidence type="ECO:0000313" key="3">
    <source>
        <dbReference type="Proteomes" id="UP000078486"/>
    </source>
</evidence>
<evidence type="ECO:0000256" key="1">
    <source>
        <dbReference type="SAM" id="Phobius"/>
    </source>
</evidence>
<protein>
    <submittedName>
        <fullName evidence="2">Uncharacterized protein</fullName>
    </submittedName>
</protein>
<reference evidence="2 3" key="1">
    <citation type="submission" date="2016-01" db="EMBL/GenBank/DDBJ databases">
        <title>High potential of lignocellulose degradation of a new Verrucomicrobia species.</title>
        <authorList>
            <person name="Wang Y."/>
            <person name="Shi Y."/>
            <person name="Qiu Z."/>
            <person name="Liu S."/>
            <person name="Yang H."/>
        </authorList>
    </citation>
    <scope>NUCLEOTIDE SEQUENCE [LARGE SCALE GENOMIC DNA]</scope>
    <source>
        <strain evidence="2 3">TSB47</strain>
    </source>
</reference>
<dbReference type="AlphaFoldDB" id="A0A178IMC0"/>
<proteinExistence type="predicted"/>
<dbReference type="Proteomes" id="UP000078486">
    <property type="component" value="Unassembled WGS sequence"/>
</dbReference>
<keyword evidence="3" id="KW-1185">Reference proteome</keyword>
<organism evidence="2 3">
    <name type="scientific">Termitidicoccus mucosus</name>
    <dbReference type="NCBI Taxonomy" id="1184151"/>
    <lineage>
        <taxon>Bacteria</taxon>
        <taxon>Pseudomonadati</taxon>
        <taxon>Verrucomicrobiota</taxon>
        <taxon>Opitutia</taxon>
        <taxon>Opitutales</taxon>
        <taxon>Opitutaceae</taxon>
        <taxon>Termitidicoccus</taxon>
    </lineage>
</organism>
<dbReference type="EMBL" id="LRRQ01000060">
    <property type="protein sequence ID" value="OAM90355.1"/>
    <property type="molecule type" value="Genomic_DNA"/>
</dbReference>
<feature type="transmembrane region" description="Helical" evidence="1">
    <location>
        <begin position="60"/>
        <end position="79"/>
    </location>
</feature>
<sequence length="104" mass="10701">MNPLQPTPPEWARLAAAARRAADVSDAAAPYGFAVRVVARAMGITQPAAASLFARFSLRALGFACLLAIASVALNYGAIVNAMQEDIATLGEPVALVDSSDQAS</sequence>
<accession>A0A178IMC0</accession>
<keyword evidence="1" id="KW-1133">Transmembrane helix</keyword>
<dbReference type="STRING" id="1184151.AW736_00670"/>
<gene>
    <name evidence="2" type="ORF">AW736_00670</name>
</gene>
<dbReference type="RefSeq" id="WP_068768378.1">
    <property type="nucleotide sequence ID" value="NZ_CP109796.1"/>
</dbReference>
<keyword evidence="1" id="KW-0472">Membrane</keyword>
<comment type="caution">
    <text evidence="2">The sequence shown here is derived from an EMBL/GenBank/DDBJ whole genome shotgun (WGS) entry which is preliminary data.</text>
</comment>
<evidence type="ECO:0000313" key="2">
    <source>
        <dbReference type="EMBL" id="OAM90355.1"/>
    </source>
</evidence>